<organism evidence="2 3">
    <name type="scientific">Rhizopus microsporus</name>
    <dbReference type="NCBI Taxonomy" id="58291"/>
    <lineage>
        <taxon>Eukaryota</taxon>
        <taxon>Fungi</taxon>
        <taxon>Fungi incertae sedis</taxon>
        <taxon>Mucoromycota</taxon>
        <taxon>Mucoromycotina</taxon>
        <taxon>Mucoromycetes</taxon>
        <taxon>Mucorales</taxon>
        <taxon>Mucorineae</taxon>
        <taxon>Rhizopodaceae</taxon>
        <taxon>Rhizopus</taxon>
    </lineage>
</organism>
<dbReference type="EMBL" id="KV921424">
    <property type="protein sequence ID" value="ORE15447.1"/>
    <property type="molecule type" value="Genomic_DNA"/>
</dbReference>
<keyword evidence="1" id="KW-1133">Transmembrane helix</keyword>
<accession>A0A1X0RTS8</accession>
<evidence type="ECO:0000256" key="1">
    <source>
        <dbReference type="SAM" id="Phobius"/>
    </source>
</evidence>
<name>A0A1X0RTS8_RHIZD</name>
<sequence length="105" mass="11989">MTVVSPGHMLSIIERDCIEILEHTIIALLKMEQVMHNQKRITTKMTQTSGEDQVESKIEMAMPAKRRQRMQLGPPAARYSLVFYAIYILLCMHLVWGNLGSLSES</sequence>
<proteinExistence type="predicted"/>
<dbReference type="Proteomes" id="UP000242381">
    <property type="component" value="Unassembled WGS sequence"/>
</dbReference>
<keyword evidence="1" id="KW-0472">Membrane</keyword>
<keyword evidence="1" id="KW-0812">Transmembrane</keyword>
<feature type="transmembrane region" description="Helical" evidence="1">
    <location>
        <begin position="76"/>
        <end position="96"/>
    </location>
</feature>
<evidence type="ECO:0000313" key="2">
    <source>
        <dbReference type="EMBL" id="ORE15447.1"/>
    </source>
</evidence>
<protein>
    <submittedName>
        <fullName evidence="2">Uncharacterized protein</fullName>
    </submittedName>
</protein>
<gene>
    <name evidence="2" type="ORF">BCV71DRAFT_237562</name>
</gene>
<dbReference type="AlphaFoldDB" id="A0A1X0RTS8"/>
<reference evidence="2 3" key="1">
    <citation type="journal article" date="2016" name="Proc. Natl. Acad. Sci. U.S.A.">
        <title>Lipid metabolic changes in an early divergent fungus govern the establishment of a mutualistic symbiosis with endobacteria.</title>
        <authorList>
            <person name="Lastovetsky O.A."/>
            <person name="Gaspar M.L."/>
            <person name="Mondo S.J."/>
            <person name="LaButti K.M."/>
            <person name="Sandor L."/>
            <person name="Grigoriev I.V."/>
            <person name="Henry S.A."/>
            <person name="Pawlowska T.E."/>
        </authorList>
    </citation>
    <scope>NUCLEOTIDE SEQUENCE [LARGE SCALE GENOMIC DNA]</scope>
    <source>
        <strain evidence="2 3">ATCC 11559</strain>
    </source>
</reference>
<evidence type="ECO:0000313" key="3">
    <source>
        <dbReference type="Proteomes" id="UP000242381"/>
    </source>
</evidence>